<dbReference type="PANTHER" id="PTHR43806">
    <property type="entry name" value="PEPTIDASE S8"/>
    <property type="match status" value="1"/>
</dbReference>
<evidence type="ECO:0000256" key="11">
    <source>
        <dbReference type="RuleBase" id="RU003355"/>
    </source>
</evidence>
<protein>
    <submittedName>
        <fullName evidence="16">Serine protease</fullName>
    </submittedName>
</protein>
<feature type="compositionally biased region" description="Basic and acidic residues" evidence="12">
    <location>
        <begin position="43"/>
        <end position="58"/>
    </location>
</feature>
<evidence type="ECO:0000256" key="14">
    <source>
        <dbReference type="SAM" id="SignalP"/>
    </source>
</evidence>
<dbReference type="InterPro" id="IPR000209">
    <property type="entry name" value="Peptidase_S8/S53_dom"/>
</dbReference>
<feature type="transmembrane region" description="Helical" evidence="13">
    <location>
        <begin position="431"/>
        <end position="453"/>
    </location>
</feature>
<feature type="active site" description="Charge relay system" evidence="10">
    <location>
        <position position="92"/>
    </location>
</feature>
<evidence type="ECO:0000256" key="2">
    <source>
        <dbReference type="ARBA" id="ARBA00011073"/>
    </source>
</evidence>
<evidence type="ECO:0000256" key="8">
    <source>
        <dbReference type="ARBA" id="ARBA00022989"/>
    </source>
</evidence>
<keyword evidence="6 10" id="KW-0378">Hydrolase</keyword>
<dbReference type="InterPro" id="IPR023828">
    <property type="entry name" value="Peptidase_S8_Ser-AS"/>
</dbReference>
<dbReference type="eggNOG" id="COG1404">
    <property type="taxonomic scope" value="Bacteria"/>
</dbReference>
<comment type="similarity">
    <text evidence="2 10 11">Belongs to the peptidase S8 family.</text>
</comment>
<evidence type="ECO:0000256" key="3">
    <source>
        <dbReference type="ARBA" id="ARBA00022475"/>
    </source>
</evidence>
<dbReference type="PROSITE" id="PS00137">
    <property type="entry name" value="SUBTILASE_HIS"/>
    <property type="match status" value="1"/>
</dbReference>
<comment type="subcellular location">
    <subcellularLocation>
        <location evidence="1">Cell membrane</location>
        <topology evidence="1">Single-pass membrane protein</topology>
    </subcellularLocation>
</comment>
<dbReference type="GO" id="GO:0006508">
    <property type="term" value="P:proteolysis"/>
    <property type="evidence" value="ECO:0007669"/>
    <property type="project" value="UniProtKB-KW"/>
</dbReference>
<accession>A0A076EHZ8</accession>
<dbReference type="SUPFAM" id="SSF52743">
    <property type="entry name" value="Subtilisin-like"/>
    <property type="match status" value="1"/>
</dbReference>
<evidence type="ECO:0000313" key="17">
    <source>
        <dbReference type="Proteomes" id="UP000028488"/>
    </source>
</evidence>
<evidence type="ECO:0000256" key="6">
    <source>
        <dbReference type="ARBA" id="ARBA00022801"/>
    </source>
</evidence>
<reference evidence="16 17" key="1">
    <citation type="submission" date="2014-07" db="EMBL/GenBank/DDBJ databases">
        <title>Genome Sequence of Rhodococcus opacus Strain R7, a Biodegrader of Mono- and Polycyclic Aromatic Hydrocarbons.</title>
        <authorList>
            <person name="Di Gennaro P."/>
            <person name="Zampolli J."/>
            <person name="Presti I."/>
            <person name="Cappelletti M."/>
            <person name="D'Ursi P."/>
            <person name="Orro A."/>
            <person name="Mezzelani A."/>
            <person name="Milanesi L."/>
        </authorList>
    </citation>
    <scope>NUCLEOTIDE SEQUENCE [LARGE SCALE GENOMIC DNA]</scope>
    <source>
        <strain evidence="16 17">R7</strain>
    </source>
</reference>
<keyword evidence="9 13" id="KW-0472">Membrane</keyword>
<dbReference type="AlphaFoldDB" id="A0A076EHZ8"/>
<dbReference type="InterPro" id="IPR023827">
    <property type="entry name" value="Peptidase_S8_Asp-AS"/>
</dbReference>
<keyword evidence="3" id="KW-1003">Cell membrane</keyword>
<dbReference type="InterPro" id="IPR050131">
    <property type="entry name" value="Peptidase_S8_subtilisin-like"/>
</dbReference>
<evidence type="ECO:0000259" key="15">
    <source>
        <dbReference type="Pfam" id="PF00082"/>
    </source>
</evidence>
<dbReference type="PRINTS" id="PR00723">
    <property type="entry name" value="SUBTILISIN"/>
</dbReference>
<evidence type="ECO:0000313" key="16">
    <source>
        <dbReference type="EMBL" id="AII04877.1"/>
    </source>
</evidence>
<evidence type="ECO:0000256" key="4">
    <source>
        <dbReference type="ARBA" id="ARBA00022670"/>
    </source>
</evidence>
<feature type="region of interest" description="Disordered" evidence="12">
    <location>
        <begin position="33"/>
        <end position="64"/>
    </location>
</feature>
<dbReference type="InterPro" id="IPR022398">
    <property type="entry name" value="Peptidase_S8_His-AS"/>
</dbReference>
<dbReference type="PROSITE" id="PS00138">
    <property type="entry name" value="SUBTILASE_SER"/>
    <property type="match status" value="1"/>
</dbReference>
<proteinExistence type="inferred from homology"/>
<dbReference type="Pfam" id="PF00082">
    <property type="entry name" value="Peptidase_S8"/>
    <property type="match status" value="1"/>
</dbReference>
<gene>
    <name evidence="16" type="ORF">EP51_09775</name>
</gene>
<evidence type="ECO:0000256" key="5">
    <source>
        <dbReference type="ARBA" id="ARBA00022692"/>
    </source>
</evidence>
<evidence type="ECO:0000256" key="12">
    <source>
        <dbReference type="SAM" id="MobiDB-lite"/>
    </source>
</evidence>
<dbReference type="GO" id="GO:0005886">
    <property type="term" value="C:plasma membrane"/>
    <property type="evidence" value="ECO:0007669"/>
    <property type="project" value="UniProtKB-SubCell"/>
</dbReference>
<keyword evidence="14" id="KW-0732">Signal</keyword>
<sequence>MRRRLTHVVLATAVVAVTAAVGQGGASAVVPAPAEAGLVPPNDRQKSEKRQPCKDAVRVPDGPDVPIAQRDLGFQSVWPITRGAGQIVAVIDTGVSPHPRLPGLMDGGDLVGTETGTVDCDAHGTLVAGLVGAAQVPGSGFSGGAPDSRILSIRQSSSAYSPVGRADRLDNAGNSVGGYGDVATMATAIRRAADMGATVINISEVACKTAAEGIGDGDRYLGAAVKYAVTVQNAVVVAAAGNFGPEECKIQNPAVDPLRPGADPWDSVSTIASPAWYDDYVLTVGSVEANGSPSDFSLAGPWVDVAAPGAGLISLHPTTGDLTNTVYSAQGNARPVSGTSFAAPYVSATVALVRSRFPQLSAQQVMARIEATAHAPAEGRNPSVGHGIIDLLAAVTADVPFDGVVAVDQSNSVAIEALPAAAPPDHRARDVAVAATATLGALLVLGVLASFPLRRRFQSATARR</sequence>
<keyword evidence="5 13" id="KW-0812">Transmembrane</keyword>
<dbReference type="GO" id="GO:0004252">
    <property type="term" value="F:serine-type endopeptidase activity"/>
    <property type="evidence" value="ECO:0007669"/>
    <property type="project" value="UniProtKB-UniRule"/>
</dbReference>
<dbReference type="InterPro" id="IPR036852">
    <property type="entry name" value="Peptidase_S8/S53_dom_sf"/>
</dbReference>
<dbReference type="NCBIfam" id="TIGR03921">
    <property type="entry name" value="T7SS_mycosin"/>
    <property type="match status" value="1"/>
</dbReference>
<dbReference type="EMBL" id="CP008947">
    <property type="protein sequence ID" value="AII04877.1"/>
    <property type="molecule type" value="Genomic_DNA"/>
</dbReference>
<evidence type="ECO:0000256" key="9">
    <source>
        <dbReference type="ARBA" id="ARBA00023136"/>
    </source>
</evidence>
<feature type="domain" description="Peptidase S8/S53" evidence="15">
    <location>
        <begin position="83"/>
        <end position="387"/>
    </location>
</feature>
<keyword evidence="4 10" id="KW-0645">Protease</keyword>
<dbReference type="InterPro" id="IPR015500">
    <property type="entry name" value="Peptidase_S8_subtilisin-rel"/>
</dbReference>
<keyword evidence="8 13" id="KW-1133">Transmembrane helix</keyword>
<evidence type="ECO:0000256" key="7">
    <source>
        <dbReference type="ARBA" id="ARBA00022825"/>
    </source>
</evidence>
<dbReference type="Gene3D" id="3.40.50.200">
    <property type="entry name" value="Peptidase S8/S53 domain"/>
    <property type="match status" value="1"/>
</dbReference>
<feature type="chain" id="PRO_5038882157" evidence="14">
    <location>
        <begin position="20"/>
        <end position="464"/>
    </location>
</feature>
<dbReference type="PANTHER" id="PTHR43806:SF11">
    <property type="entry name" value="CEREVISIN-RELATED"/>
    <property type="match status" value="1"/>
</dbReference>
<name>A0A076EHZ8_RHOOP</name>
<dbReference type="InterPro" id="IPR023834">
    <property type="entry name" value="T7SS_pept_S8A_mycosin"/>
</dbReference>
<dbReference type="PROSITE" id="PS51892">
    <property type="entry name" value="SUBTILASE"/>
    <property type="match status" value="1"/>
</dbReference>
<evidence type="ECO:0000256" key="1">
    <source>
        <dbReference type="ARBA" id="ARBA00004162"/>
    </source>
</evidence>
<feature type="active site" description="Charge relay system" evidence="10">
    <location>
        <position position="340"/>
    </location>
</feature>
<dbReference type="RefSeq" id="WP_128639104.1">
    <property type="nucleotide sequence ID" value="NZ_CP008947.1"/>
</dbReference>
<evidence type="ECO:0000256" key="13">
    <source>
        <dbReference type="SAM" id="Phobius"/>
    </source>
</evidence>
<feature type="active site" description="Charge relay system" evidence="10">
    <location>
        <position position="123"/>
    </location>
</feature>
<organism evidence="16 17">
    <name type="scientific">Rhodococcus opacus</name>
    <name type="common">Nocardia opaca</name>
    <dbReference type="NCBI Taxonomy" id="37919"/>
    <lineage>
        <taxon>Bacteria</taxon>
        <taxon>Bacillati</taxon>
        <taxon>Actinomycetota</taxon>
        <taxon>Actinomycetes</taxon>
        <taxon>Mycobacteriales</taxon>
        <taxon>Nocardiaceae</taxon>
        <taxon>Rhodococcus</taxon>
    </lineage>
</organism>
<keyword evidence="7 10" id="KW-0720">Serine protease</keyword>
<dbReference type="PROSITE" id="PS00136">
    <property type="entry name" value="SUBTILASE_ASP"/>
    <property type="match status" value="1"/>
</dbReference>
<evidence type="ECO:0000256" key="10">
    <source>
        <dbReference type="PROSITE-ProRule" id="PRU01240"/>
    </source>
</evidence>
<feature type="signal peptide" evidence="14">
    <location>
        <begin position="1"/>
        <end position="19"/>
    </location>
</feature>
<dbReference type="Proteomes" id="UP000028488">
    <property type="component" value="Chromosome"/>
</dbReference>